<reference evidence="1 2" key="1">
    <citation type="submission" date="2021-06" db="EMBL/GenBank/DDBJ databases">
        <title>Staphylococcus lentus K169 genome sequencing.</title>
        <authorList>
            <person name="Sundareshan S."/>
            <person name="Akhila D.S."/>
            <person name="Prachi D."/>
            <person name="Sivakumar R."/>
            <person name="Rajendhran J."/>
            <person name="Isloor S."/>
            <person name="Hegde N.R."/>
        </authorList>
    </citation>
    <scope>NUCLEOTIDE SEQUENCE [LARGE SCALE GENOMIC DNA]</scope>
    <source>
        <strain evidence="1 2">K169</strain>
    </source>
</reference>
<keyword evidence="2" id="KW-1185">Reference proteome</keyword>
<accession>A0ABS6GTC7</accession>
<evidence type="ECO:0000313" key="2">
    <source>
        <dbReference type="Proteomes" id="UP000770161"/>
    </source>
</evidence>
<comment type="caution">
    <text evidence="1">The sequence shown here is derived from an EMBL/GenBank/DDBJ whole genome shotgun (WGS) entry which is preliminary data.</text>
</comment>
<organism evidence="1 2">
    <name type="scientific">Mammaliicoccus lentus</name>
    <name type="common">Staphylococcus lentus</name>
    <dbReference type="NCBI Taxonomy" id="42858"/>
    <lineage>
        <taxon>Bacteria</taxon>
        <taxon>Bacillati</taxon>
        <taxon>Bacillota</taxon>
        <taxon>Bacilli</taxon>
        <taxon>Bacillales</taxon>
        <taxon>Staphylococcaceae</taxon>
        <taxon>Mammaliicoccus</taxon>
    </lineage>
</organism>
<dbReference type="RefSeq" id="WP_216683187.1">
    <property type="nucleotide sequence ID" value="NZ_JAHLZN010000001.1"/>
</dbReference>
<dbReference type="Proteomes" id="UP000770161">
    <property type="component" value="Unassembled WGS sequence"/>
</dbReference>
<protein>
    <submittedName>
        <fullName evidence="1">Uncharacterized protein</fullName>
    </submittedName>
</protein>
<dbReference type="EMBL" id="JAHLZN010000001">
    <property type="protein sequence ID" value="MBU6112541.1"/>
    <property type="molecule type" value="Genomic_DNA"/>
</dbReference>
<gene>
    <name evidence="1" type="ORF">KQ656_01150</name>
</gene>
<evidence type="ECO:0000313" key="1">
    <source>
        <dbReference type="EMBL" id="MBU6112541.1"/>
    </source>
</evidence>
<sequence length="123" mass="13520">MNLKPKVVSEDLEFPNFLRDAKNLEWTVGNITLDASKLSKGQEVKGGTAVFKNTDSGFYELVEESTPETMSAAVLTSRSVTIDDVEVNESVPALRKASVYEELLTGVTDNFKKATQGRITFDV</sequence>
<proteinExistence type="predicted"/>
<name>A0ABS6GTC7_MAMLE</name>